<feature type="transmembrane region" description="Helical" evidence="1">
    <location>
        <begin position="104"/>
        <end position="123"/>
    </location>
</feature>
<organism evidence="2 3">
    <name type="scientific">Hanseniaspora guilliermondii</name>
    <dbReference type="NCBI Taxonomy" id="56406"/>
    <lineage>
        <taxon>Eukaryota</taxon>
        <taxon>Fungi</taxon>
        <taxon>Dikarya</taxon>
        <taxon>Ascomycota</taxon>
        <taxon>Saccharomycotina</taxon>
        <taxon>Saccharomycetes</taxon>
        <taxon>Saccharomycodales</taxon>
        <taxon>Saccharomycodaceae</taxon>
        <taxon>Hanseniaspora</taxon>
    </lineage>
</organism>
<protein>
    <submittedName>
        <fullName evidence="2">Uncharacterized protein</fullName>
    </submittedName>
</protein>
<evidence type="ECO:0000313" key="3">
    <source>
        <dbReference type="Proteomes" id="UP000183365"/>
    </source>
</evidence>
<dbReference type="VEuPathDB" id="FungiDB:HGUI_03519"/>
<keyword evidence="1" id="KW-0812">Transmembrane</keyword>
<dbReference type="EMBL" id="FQNF01000093">
    <property type="protein sequence ID" value="SGZ41319.1"/>
    <property type="molecule type" value="Genomic_DNA"/>
</dbReference>
<accession>A0A1L0D2F2</accession>
<proteinExistence type="predicted"/>
<dbReference type="Proteomes" id="UP000183365">
    <property type="component" value="Unassembled WGS sequence"/>
</dbReference>
<sequence>MARIEDTFGIKRNNSFLPTHNLTAIDSNIKAVFQRALKTLLNGVFVFLLNIKVRLENTIQSYKLTLPIYNDNNLCLGQNNNKHFLTTRERFVNAIGTKFNTQEVLCLCLSVPLLIILGFLTILKPNFKTEENHIEENIIYNDYSPDLNYFIQNEHDSQLQTNRFLTSNKVYTKQSFAFDKELAGNSVRYNVVGINSLRRVKSRDNSLFNSPFVHTSNEN</sequence>
<gene>
    <name evidence="2" type="ORF">HGUI_03519</name>
</gene>
<keyword evidence="1" id="KW-0472">Membrane</keyword>
<name>A0A1L0D2F2_9ASCO</name>
<evidence type="ECO:0000313" key="2">
    <source>
        <dbReference type="EMBL" id="SGZ41319.1"/>
    </source>
</evidence>
<keyword evidence="1" id="KW-1133">Transmembrane helix</keyword>
<evidence type="ECO:0000256" key="1">
    <source>
        <dbReference type="SAM" id="Phobius"/>
    </source>
</evidence>
<dbReference type="AlphaFoldDB" id="A0A1L0D2F2"/>
<keyword evidence="3" id="KW-1185">Reference proteome</keyword>
<dbReference type="OrthoDB" id="3973222at2759"/>
<reference evidence="3" key="1">
    <citation type="submission" date="2016-11" db="EMBL/GenBank/DDBJ databases">
        <authorList>
            <person name="Guldener U."/>
        </authorList>
    </citation>
    <scope>NUCLEOTIDE SEQUENCE [LARGE SCALE GENOMIC DNA]</scope>
</reference>